<feature type="domain" description="Glycosyl hydrolase family 95 N-terminal" evidence="2">
    <location>
        <begin position="57"/>
        <end position="302"/>
    </location>
</feature>
<dbReference type="SUPFAM" id="SSF48208">
    <property type="entry name" value="Six-hairpin glycosidases"/>
    <property type="match status" value="1"/>
</dbReference>
<dbReference type="Pfam" id="PF14498">
    <property type="entry name" value="Glyco_hyd_65N_2"/>
    <property type="match status" value="1"/>
</dbReference>
<evidence type="ECO:0000313" key="6">
    <source>
        <dbReference type="Proteomes" id="UP000658278"/>
    </source>
</evidence>
<proteinExistence type="predicted"/>
<dbReference type="GO" id="GO:0005975">
    <property type="term" value="P:carbohydrate metabolic process"/>
    <property type="evidence" value="ECO:0007669"/>
    <property type="project" value="InterPro"/>
</dbReference>
<dbReference type="InterPro" id="IPR012341">
    <property type="entry name" value="6hp_glycosidase-like_sf"/>
</dbReference>
<feature type="chain" id="PRO_5037596618" evidence="1">
    <location>
        <begin position="22"/>
        <end position="806"/>
    </location>
</feature>
<evidence type="ECO:0000259" key="2">
    <source>
        <dbReference type="Pfam" id="PF14498"/>
    </source>
</evidence>
<dbReference type="InterPro" id="IPR016518">
    <property type="entry name" value="Alpha-L-fucosidase"/>
</dbReference>
<evidence type="ECO:0000313" key="5">
    <source>
        <dbReference type="EMBL" id="MBK1826930.1"/>
    </source>
</evidence>
<organism evidence="5 6">
    <name type="scientific">Haloferula rosea</name>
    <dbReference type="NCBI Taxonomy" id="490093"/>
    <lineage>
        <taxon>Bacteria</taxon>
        <taxon>Pseudomonadati</taxon>
        <taxon>Verrucomicrobiota</taxon>
        <taxon>Verrucomicrobiia</taxon>
        <taxon>Verrucomicrobiales</taxon>
        <taxon>Verrucomicrobiaceae</taxon>
        <taxon>Haloferula</taxon>
    </lineage>
</organism>
<dbReference type="InterPro" id="IPR027414">
    <property type="entry name" value="GH95_N_dom"/>
</dbReference>
<keyword evidence="1" id="KW-0732">Signal</keyword>
<reference evidence="5" key="1">
    <citation type="submission" date="2021-01" db="EMBL/GenBank/DDBJ databases">
        <title>Modified the classification status of verrucomicrobia.</title>
        <authorList>
            <person name="Feng X."/>
        </authorList>
    </citation>
    <scope>NUCLEOTIDE SEQUENCE</scope>
    <source>
        <strain evidence="5">KCTC 22201</strain>
    </source>
</reference>
<dbReference type="Pfam" id="PF22124">
    <property type="entry name" value="Glyco_hydro_95_cat"/>
    <property type="match status" value="1"/>
</dbReference>
<keyword evidence="5" id="KW-0378">Hydrolase</keyword>
<dbReference type="GO" id="GO:0004560">
    <property type="term" value="F:alpha-L-fucosidase activity"/>
    <property type="evidence" value="ECO:0007669"/>
    <property type="project" value="InterPro"/>
</dbReference>
<comment type="caution">
    <text evidence="5">The sequence shown here is derived from an EMBL/GenBank/DDBJ whole genome shotgun (WGS) entry which is preliminary data.</text>
</comment>
<evidence type="ECO:0000256" key="1">
    <source>
        <dbReference type="SAM" id="SignalP"/>
    </source>
</evidence>
<sequence>MNKLCFYAIAAVSSWGSSAGASELLMWFDRPAEAYGVKSPLQSWTVENPKRTHKPNPDQAWEKYCLPLGNGFIGAMIYGDVSRERIQFNEHSLWSGGPGSEGFIADQNHHDAHKHLPEIRALLLKGDKASIKKAQDLSTEHLRGLGHDDRDIADKNFGRYQTFGELLIETGHPAFDPAMDYRRQLDLSTGVHTVSYTHDGTRFERTAFCSNPDRALVFRFGADQPAKQDLSLSFFTPHSIHTSAEDGIFIAAGKVENNGLQLDARIGVLHEGGSVTASTKGIQVKGADTATFILVAGTDYAQSYPHYRGKHPAGPNAARLGKAMSTGFDQLRKRHIKDHTDLHGRVSLDLGTTAEKTLKLPLDERMKLNKSQADHDLEELYFQFGRYLLIGSSRPGGLPANLQGIWCNETIPAWNSDYHLNINLQMNYWPSGPCNLLECQEPLVDYIDSMRKPGAITARAYNDAAGWTAHLSGNLWGYTVPHPGKNRPRYWAYFPLGGPWLSTHAFEQYAFGLDQNYLKNRTWPILSGSADFVADFLFELPSGELSSTPSWSPEHGPISLGATADIAMARETLKNAIAAAESIGESGPRVERWKTTLGKLVKYRVGKHGQLQEWYEDIDNPNDKHRHINHLFGLYPGSQISPVHTPELADAAKTTLIQRGDGATGWSMGWKINFWARIHDGDHAYLMVRNLLKEGTNPNLLDVHPPFQIDGNFGGCAGIAEMLMQSHYRDDGGEIDLLPALPTDWPDGSFSGLRARGGFIVDLSWKDGAPDQVSITATHDGKLVIRSGKDSQQKQLKAGETWQPAF</sequence>
<gene>
    <name evidence="5" type="ORF">JIN81_07860</name>
</gene>
<accession>A0A934RAH0</accession>
<feature type="domain" description="Glycosyl hydrolase family 95 catalytic" evidence="4">
    <location>
        <begin position="328"/>
        <end position="723"/>
    </location>
</feature>
<dbReference type="AlphaFoldDB" id="A0A934RAH0"/>
<dbReference type="PANTHER" id="PTHR31084:SF19">
    <property type="entry name" value="GLYCOSYL HYDROLASE FAMILY 95 N-TERMINAL DOMAIN-CONTAINING PROTEIN"/>
    <property type="match status" value="1"/>
</dbReference>
<feature type="domain" description="Alpha fucosidase A-like C-terminal" evidence="3">
    <location>
        <begin position="732"/>
        <end position="794"/>
    </location>
</feature>
<evidence type="ECO:0000259" key="3">
    <source>
        <dbReference type="Pfam" id="PF21307"/>
    </source>
</evidence>
<dbReference type="RefSeq" id="WP_200278364.1">
    <property type="nucleotide sequence ID" value="NZ_JAENII010000005.1"/>
</dbReference>
<dbReference type="PIRSF" id="PIRSF007663">
    <property type="entry name" value="UCP007663"/>
    <property type="match status" value="1"/>
</dbReference>
<dbReference type="Proteomes" id="UP000658278">
    <property type="component" value="Unassembled WGS sequence"/>
</dbReference>
<name>A0A934RAH0_9BACT</name>
<dbReference type="Gene3D" id="2.70.98.50">
    <property type="entry name" value="putative glycoside hydrolase family protein from bacillus halodurans"/>
    <property type="match status" value="1"/>
</dbReference>
<dbReference type="InterPro" id="IPR008928">
    <property type="entry name" value="6-hairpin_glycosidase_sf"/>
</dbReference>
<dbReference type="Gene3D" id="1.50.10.10">
    <property type="match status" value="1"/>
</dbReference>
<keyword evidence="6" id="KW-1185">Reference proteome</keyword>
<dbReference type="InterPro" id="IPR049053">
    <property type="entry name" value="AFCA-like_C"/>
</dbReference>
<evidence type="ECO:0000259" key="4">
    <source>
        <dbReference type="Pfam" id="PF22124"/>
    </source>
</evidence>
<dbReference type="EMBL" id="JAENII010000005">
    <property type="protein sequence ID" value="MBK1826930.1"/>
    <property type="molecule type" value="Genomic_DNA"/>
</dbReference>
<dbReference type="InterPro" id="IPR054363">
    <property type="entry name" value="GH95_cat"/>
</dbReference>
<protein>
    <submittedName>
        <fullName evidence="5">Glycoside hydrolase family 95 protein</fullName>
    </submittedName>
</protein>
<dbReference type="Pfam" id="PF21307">
    <property type="entry name" value="Glyco_hydro_95_C"/>
    <property type="match status" value="1"/>
</dbReference>
<feature type="signal peptide" evidence="1">
    <location>
        <begin position="1"/>
        <end position="21"/>
    </location>
</feature>
<dbReference type="PANTHER" id="PTHR31084">
    <property type="entry name" value="ALPHA-L-FUCOSIDASE 2"/>
    <property type="match status" value="1"/>
</dbReference>